<name>A0A9N9ANP8_9GLOM</name>
<organism evidence="2 3">
    <name type="scientific">Ambispora gerdemannii</name>
    <dbReference type="NCBI Taxonomy" id="144530"/>
    <lineage>
        <taxon>Eukaryota</taxon>
        <taxon>Fungi</taxon>
        <taxon>Fungi incertae sedis</taxon>
        <taxon>Mucoromycota</taxon>
        <taxon>Glomeromycotina</taxon>
        <taxon>Glomeromycetes</taxon>
        <taxon>Archaeosporales</taxon>
        <taxon>Ambisporaceae</taxon>
        <taxon>Ambispora</taxon>
    </lineage>
</organism>
<dbReference type="AlphaFoldDB" id="A0A9N9ANP8"/>
<protein>
    <submittedName>
        <fullName evidence="2">6688_t:CDS:1</fullName>
    </submittedName>
</protein>
<proteinExistence type="predicted"/>
<dbReference type="OrthoDB" id="2304465at2759"/>
<evidence type="ECO:0000256" key="1">
    <source>
        <dbReference type="SAM" id="MobiDB-lite"/>
    </source>
</evidence>
<dbReference type="Proteomes" id="UP000789831">
    <property type="component" value="Unassembled WGS sequence"/>
</dbReference>
<keyword evidence="3" id="KW-1185">Reference proteome</keyword>
<feature type="region of interest" description="Disordered" evidence="1">
    <location>
        <begin position="637"/>
        <end position="680"/>
    </location>
</feature>
<evidence type="ECO:0000313" key="3">
    <source>
        <dbReference type="Proteomes" id="UP000789831"/>
    </source>
</evidence>
<sequence length="680" mass="78224">MSITEEKATWSTYFDVTPPEDYSFLGFYEHRSKQADFISSFQKESHKLKKELVNLIKDGSNEMKKGASRLEKIRRYCMLGCNDLSCRKEPTQLRVASACCPPNGLRGHRKYFEGVSRFWNQIERRRAEFEASSSIIQNTTEVFKTSAASVNSSIKNVNDTILKYNEELNGVESALGKRRDSENYEENRILKKRQNRCTTPPPREDHSLMNTLIGSSKFSESSQLAVFVGGIPNYEEGVEIDPELAVQETDEAAIPYFERSFDHNSWKSWTLRSGSVVVDLLKKASRIKGHPLRPEVWSIIRCGFKIAKPKWCNDKEYAEIQSFTRRPSLTSPPKHIMELLKRQKSLESLGFEIKKFKRDKLNTDTYFLEEITSRYSDEEKALFSENIKITCSTPYFEDSFTTFFMKILSLFHKYVFIDDSIIQQPGVSEANYGGYVIHPCLKKIHVDLEDCLHYHMGEAVLSSVKSCRSRRKSINSYEQKSDGIFFVKLKKALIEVGHLEMSGGHGHKDIPRSTWDGCCKLPIGNSFMLEEIGEQFRGGSPETFSKLRVWSLHTYEDRIELWQMHNPACGVLQYERSHKSIVPICYEGHRKHIFDFVVLLWDFKCGLLETFNIILQLQDENNDNLFESSKLSGSLPAYPFTPSKDKHKIGIQGTNKGSDPDSSPIRSYKNDNQNKTESHV</sequence>
<comment type="caution">
    <text evidence="2">The sequence shown here is derived from an EMBL/GenBank/DDBJ whole genome shotgun (WGS) entry which is preliminary data.</text>
</comment>
<reference evidence="2" key="1">
    <citation type="submission" date="2021-06" db="EMBL/GenBank/DDBJ databases">
        <authorList>
            <person name="Kallberg Y."/>
            <person name="Tangrot J."/>
            <person name="Rosling A."/>
        </authorList>
    </citation>
    <scope>NUCLEOTIDE SEQUENCE</scope>
    <source>
        <strain evidence="2">MT106</strain>
    </source>
</reference>
<evidence type="ECO:0000313" key="2">
    <source>
        <dbReference type="EMBL" id="CAG8539442.1"/>
    </source>
</evidence>
<accession>A0A9N9ANP8</accession>
<feature type="compositionally biased region" description="Basic and acidic residues" evidence="1">
    <location>
        <begin position="668"/>
        <end position="680"/>
    </location>
</feature>
<gene>
    <name evidence="2" type="ORF">AGERDE_LOCUS6110</name>
</gene>
<dbReference type="EMBL" id="CAJVPL010000906">
    <property type="protein sequence ID" value="CAG8539442.1"/>
    <property type="molecule type" value="Genomic_DNA"/>
</dbReference>
<feature type="compositionally biased region" description="Polar residues" evidence="1">
    <location>
        <begin position="652"/>
        <end position="667"/>
    </location>
</feature>